<sequence length="87" mass="10045">MASFKKLQTGKWQAQVAMQGIRKSKSFEKRVDAKDWVARQEFLIREGEVSGSTETMRDALLRYAREVSPSKRGAKWEQLRLEKIASV</sequence>
<dbReference type="AlphaFoldDB" id="A0A126UV13"/>
<protein>
    <recommendedName>
        <fullName evidence="3">Integrase</fullName>
    </recommendedName>
</protein>
<reference evidence="1 2" key="1">
    <citation type="submission" date="2016-02" db="EMBL/GenBank/DDBJ databases">
        <title>Complete genome sequence of Halocynthiibacter arcticus PAMC 20958t from arctic marine sediment.</title>
        <authorList>
            <person name="Lee Y.M."/>
            <person name="Baek K."/>
            <person name="Lee H.K."/>
            <person name="Shin S.C."/>
        </authorList>
    </citation>
    <scope>NUCLEOTIDE SEQUENCE [LARGE SCALE GENOMIC DNA]</scope>
    <source>
        <strain evidence="1">PAMC 20958</strain>
    </source>
</reference>
<evidence type="ECO:0000313" key="2">
    <source>
        <dbReference type="Proteomes" id="UP000070371"/>
    </source>
</evidence>
<gene>
    <name evidence="1" type="ORF">RC74_00120</name>
</gene>
<keyword evidence="2" id="KW-1185">Reference proteome</keyword>
<dbReference type="RefSeq" id="WP_039002556.1">
    <property type="nucleotide sequence ID" value="NZ_CP014327.1"/>
</dbReference>
<proteinExistence type="predicted"/>
<dbReference type="OrthoDB" id="6388170at2"/>
<dbReference type="Proteomes" id="UP000070371">
    <property type="component" value="Chromosome"/>
</dbReference>
<organism evidence="1 2">
    <name type="scientific">Falsihalocynthiibacter arcticus</name>
    <dbReference type="NCBI Taxonomy" id="1579316"/>
    <lineage>
        <taxon>Bacteria</taxon>
        <taxon>Pseudomonadati</taxon>
        <taxon>Pseudomonadota</taxon>
        <taxon>Alphaproteobacteria</taxon>
        <taxon>Rhodobacterales</taxon>
        <taxon>Roseobacteraceae</taxon>
        <taxon>Falsihalocynthiibacter</taxon>
    </lineage>
</organism>
<dbReference type="EMBL" id="CP014327">
    <property type="protein sequence ID" value="AML49900.1"/>
    <property type="molecule type" value="Genomic_DNA"/>
</dbReference>
<name>A0A126UV13_9RHOB</name>
<evidence type="ECO:0000313" key="1">
    <source>
        <dbReference type="EMBL" id="AML49900.1"/>
    </source>
</evidence>
<evidence type="ECO:0008006" key="3">
    <source>
        <dbReference type="Google" id="ProtNLM"/>
    </source>
</evidence>
<dbReference type="KEGG" id="hat:RC74_00120"/>
<accession>A0A126UV13</accession>
<dbReference type="STRING" id="1579316.RC74_00120"/>